<dbReference type="Proteomes" id="UP000198761">
    <property type="component" value="Unassembled WGS sequence"/>
</dbReference>
<sequence length="154" mass="17585">MSGALDETDQRILRELQRDARLTHQDLAERIGLSPSPCARRIRKLEAEGFITGYSARIDEAKMGFGVSVFVSVRLDRQVDDRLVTFEREVARCPEVVDCWLMTGSFDYLLRIAVRDLNEFEHFLTGRLTKIAGVASIESSIPIRRVKFRLARLS</sequence>
<evidence type="ECO:0000313" key="5">
    <source>
        <dbReference type="EMBL" id="SEN45746.1"/>
    </source>
</evidence>
<feature type="domain" description="HTH asnC-type" evidence="4">
    <location>
        <begin position="5"/>
        <end position="66"/>
    </location>
</feature>
<evidence type="ECO:0000256" key="3">
    <source>
        <dbReference type="ARBA" id="ARBA00023163"/>
    </source>
</evidence>
<dbReference type="STRING" id="933059.SAMN04488103_105125"/>
<dbReference type="SMART" id="SM00344">
    <property type="entry name" value="HTH_ASNC"/>
    <property type="match status" value="1"/>
</dbReference>
<proteinExistence type="predicted"/>
<dbReference type="FunFam" id="1.10.10.10:FF:000186">
    <property type="entry name" value="AsnC family transcriptional regulator"/>
    <property type="match status" value="1"/>
</dbReference>
<dbReference type="InterPro" id="IPR036388">
    <property type="entry name" value="WH-like_DNA-bd_sf"/>
</dbReference>
<organism evidence="5 6">
    <name type="scientific">Gemmobacter aquatilis</name>
    <dbReference type="NCBI Taxonomy" id="933059"/>
    <lineage>
        <taxon>Bacteria</taxon>
        <taxon>Pseudomonadati</taxon>
        <taxon>Pseudomonadota</taxon>
        <taxon>Alphaproteobacteria</taxon>
        <taxon>Rhodobacterales</taxon>
        <taxon>Paracoccaceae</taxon>
        <taxon>Gemmobacter</taxon>
    </lineage>
</organism>
<evidence type="ECO:0000313" key="6">
    <source>
        <dbReference type="Proteomes" id="UP000198761"/>
    </source>
</evidence>
<dbReference type="GO" id="GO:0005829">
    <property type="term" value="C:cytosol"/>
    <property type="evidence" value="ECO:0007669"/>
    <property type="project" value="TreeGrafter"/>
</dbReference>
<dbReference type="GO" id="GO:0043200">
    <property type="term" value="P:response to amino acid"/>
    <property type="evidence" value="ECO:0007669"/>
    <property type="project" value="TreeGrafter"/>
</dbReference>
<dbReference type="SUPFAM" id="SSF46785">
    <property type="entry name" value="Winged helix' DNA-binding domain"/>
    <property type="match status" value="1"/>
</dbReference>
<dbReference type="InterPro" id="IPR036390">
    <property type="entry name" value="WH_DNA-bd_sf"/>
</dbReference>
<keyword evidence="3" id="KW-0804">Transcription</keyword>
<dbReference type="Gene3D" id="1.10.10.10">
    <property type="entry name" value="Winged helix-like DNA-binding domain superfamily/Winged helix DNA-binding domain"/>
    <property type="match status" value="1"/>
</dbReference>
<keyword evidence="6" id="KW-1185">Reference proteome</keyword>
<dbReference type="GO" id="GO:0006355">
    <property type="term" value="P:regulation of DNA-templated transcription"/>
    <property type="evidence" value="ECO:0007669"/>
    <property type="project" value="UniProtKB-ARBA"/>
</dbReference>
<dbReference type="RefSeq" id="WP_091301461.1">
    <property type="nucleotide sequence ID" value="NZ_FOCE01000005.1"/>
</dbReference>
<keyword evidence="1" id="KW-0805">Transcription regulation</keyword>
<dbReference type="GO" id="GO:0043565">
    <property type="term" value="F:sequence-specific DNA binding"/>
    <property type="evidence" value="ECO:0007669"/>
    <property type="project" value="InterPro"/>
</dbReference>
<keyword evidence="2" id="KW-0238">DNA-binding</keyword>
<dbReference type="Gene3D" id="3.30.70.920">
    <property type="match status" value="1"/>
</dbReference>
<dbReference type="InterPro" id="IPR019887">
    <property type="entry name" value="Tscrpt_reg_AsnC/Lrp_C"/>
</dbReference>
<dbReference type="InterPro" id="IPR011008">
    <property type="entry name" value="Dimeric_a/b-barrel"/>
</dbReference>
<evidence type="ECO:0000259" key="4">
    <source>
        <dbReference type="PROSITE" id="PS50956"/>
    </source>
</evidence>
<dbReference type="OrthoDB" id="9803143at2"/>
<dbReference type="InterPro" id="IPR019885">
    <property type="entry name" value="Tscrpt_reg_HTH_AsnC-type_CS"/>
</dbReference>
<name>A0A1H8GP48_9RHOB</name>
<dbReference type="AlphaFoldDB" id="A0A1H8GP48"/>
<dbReference type="PROSITE" id="PS50956">
    <property type="entry name" value="HTH_ASNC_2"/>
    <property type="match status" value="1"/>
</dbReference>
<dbReference type="InterPro" id="IPR000485">
    <property type="entry name" value="AsnC-type_HTH_dom"/>
</dbReference>
<evidence type="ECO:0000256" key="1">
    <source>
        <dbReference type="ARBA" id="ARBA00023015"/>
    </source>
</evidence>
<dbReference type="Pfam" id="PF13412">
    <property type="entry name" value="HTH_24"/>
    <property type="match status" value="1"/>
</dbReference>
<dbReference type="PANTHER" id="PTHR30154:SF34">
    <property type="entry name" value="TRANSCRIPTIONAL REGULATOR AZLB"/>
    <property type="match status" value="1"/>
</dbReference>
<dbReference type="PANTHER" id="PTHR30154">
    <property type="entry name" value="LEUCINE-RESPONSIVE REGULATORY PROTEIN"/>
    <property type="match status" value="1"/>
</dbReference>
<dbReference type="EMBL" id="FOCE01000005">
    <property type="protein sequence ID" value="SEN45746.1"/>
    <property type="molecule type" value="Genomic_DNA"/>
</dbReference>
<dbReference type="InterPro" id="IPR019888">
    <property type="entry name" value="Tscrpt_reg_AsnC-like"/>
</dbReference>
<accession>A0A1H8GP48</accession>
<protein>
    <submittedName>
        <fullName evidence="5">Transcriptional regulator, AsnC family</fullName>
    </submittedName>
</protein>
<reference evidence="5 6" key="1">
    <citation type="submission" date="2016-10" db="EMBL/GenBank/DDBJ databases">
        <authorList>
            <person name="de Groot N.N."/>
        </authorList>
    </citation>
    <scope>NUCLEOTIDE SEQUENCE [LARGE SCALE GENOMIC DNA]</scope>
    <source>
        <strain evidence="5 6">DSM 3857</strain>
    </source>
</reference>
<dbReference type="SUPFAM" id="SSF54909">
    <property type="entry name" value="Dimeric alpha+beta barrel"/>
    <property type="match status" value="1"/>
</dbReference>
<dbReference type="Pfam" id="PF01037">
    <property type="entry name" value="AsnC_trans_reg"/>
    <property type="match status" value="1"/>
</dbReference>
<dbReference type="PRINTS" id="PR00033">
    <property type="entry name" value="HTHASNC"/>
</dbReference>
<dbReference type="InterPro" id="IPR011991">
    <property type="entry name" value="ArsR-like_HTH"/>
</dbReference>
<dbReference type="PROSITE" id="PS00519">
    <property type="entry name" value="HTH_ASNC_1"/>
    <property type="match status" value="1"/>
</dbReference>
<evidence type="ECO:0000256" key="2">
    <source>
        <dbReference type="ARBA" id="ARBA00023125"/>
    </source>
</evidence>
<gene>
    <name evidence="5" type="ORF">SAMN04488103_105125</name>
</gene>
<dbReference type="CDD" id="cd00090">
    <property type="entry name" value="HTH_ARSR"/>
    <property type="match status" value="1"/>
</dbReference>